<dbReference type="InterPro" id="IPR033341">
    <property type="entry name" value="SKA3"/>
</dbReference>
<evidence type="ECO:0000256" key="12">
    <source>
        <dbReference type="ARBA" id="ARBA00023328"/>
    </source>
</evidence>
<dbReference type="GeneTree" id="ENSGT00500000045005"/>
<dbReference type="InParanoid" id="A0A667WJS7"/>
<dbReference type="PANTHER" id="PTHR48118">
    <property type="entry name" value="SPINDLE AND KINETOCHORE-ASSOCIATED PROTEIN 3"/>
    <property type="match status" value="1"/>
</dbReference>
<dbReference type="Ensembl" id="ENSMMDT00005005767.1">
    <property type="protein sequence ID" value="ENSMMDP00005005615.1"/>
    <property type="gene ID" value="ENSMMDG00005003126.1"/>
</dbReference>
<dbReference type="GO" id="GO:0007059">
    <property type="term" value="P:chromosome segregation"/>
    <property type="evidence" value="ECO:0007669"/>
    <property type="project" value="InterPro"/>
</dbReference>
<keyword evidence="8" id="KW-0498">Mitosis</keyword>
<keyword evidence="9" id="KW-0995">Kinetochore</keyword>
<reference evidence="14" key="1">
    <citation type="submission" date="2019-06" db="EMBL/GenBank/DDBJ databases">
        <authorList>
            <consortium name="Wellcome Sanger Institute Data Sharing"/>
        </authorList>
    </citation>
    <scope>NUCLEOTIDE SEQUENCE [LARGE SCALE GENOMIC DNA]</scope>
</reference>
<evidence type="ECO:0000256" key="4">
    <source>
        <dbReference type="ARBA" id="ARBA00022454"/>
    </source>
</evidence>
<dbReference type="GO" id="GO:0051301">
    <property type="term" value="P:cell division"/>
    <property type="evidence" value="ECO:0007669"/>
    <property type="project" value="UniProtKB-KW"/>
</dbReference>
<evidence type="ECO:0000256" key="1">
    <source>
        <dbReference type="ARBA" id="ARBA00004186"/>
    </source>
</evidence>
<dbReference type="GeneID" id="115364861"/>
<feature type="region of interest" description="Disordered" evidence="13">
    <location>
        <begin position="262"/>
        <end position="286"/>
    </location>
</feature>
<evidence type="ECO:0000256" key="13">
    <source>
        <dbReference type="SAM" id="MobiDB-lite"/>
    </source>
</evidence>
<proteinExistence type="inferred from homology"/>
<dbReference type="GO" id="GO:0005876">
    <property type="term" value="C:spindle microtubule"/>
    <property type="evidence" value="ECO:0007669"/>
    <property type="project" value="TreeGrafter"/>
</dbReference>
<dbReference type="OrthoDB" id="5987638at2759"/>
<protein>
    <submittedName>
        <fullName evidence="14">Spindle and kinetochore associated complex subunit 3</fullName>
    </submittedName>
</protein>
<reference evidence="14" key="3">
    <citation type="submission" date="2025-09" db="UniProtKB">
        <authorList>
            <consortium name="Ensembl"/>
        </authorList>
    </citation>
    <scope>IDENTIFICATION</scope>
</reference>
<sequence length="594" mass="65294">MDPTAQFFSKLKKLARSLETETARLQVAYQSRREAGSPEKSDRAMRALYDMSSEVGDLKVQLQDQLARQRAKEDEMSCFIKACVVMEQRLTDDIQRLRGHWQKYGYQPPEEPHPAAEVKGDEGAEEEEEAEVAGGDEGRQEGEAGADLPLDSPTTVGPPPSADPMRTPQLSDFGLSELHLKRLLGGAALISEAPPTPEMSLPLPATPPMPVTPKCVLRMDEDDELQTPKLLDFGISEHTMCFNNDFTMDLHRKNAEKIQRPAPSLSLAPGNSGMESWQTRADSLETPEPPVLCSSGFNITKSNTRFSPPPPGGDDPQSPVHPAALPTSPEVPAFETPYVKRLFSTRKGGEPEPAQTQDENLTFDLASPCNPAADSQQTRDHEPSLRGVEVMEMPEMPSLESDFGLSLQNSAGVTKKLGEGEAEAMEPCVPGEELDGPTQEFRLRTPRVRRCYQEASTPEMPELSSVTQDICKLLSQTQLKKAAVAVVQPRARPEDKENRAQSLPVVSQSEFHSLPRYLRLMTLSSLNQAVHKINHAVADKSHGEEVEFQTDELKQITGLGTKAPIYFLCLTELQRLELVGGVGVSSVYKVASHN</sequence>
<evidence type="ECO:0000256" key="8">
    <source>
        <dbReference type="ARBA" id="ARBA00022776"/>
    </source>
</evidence>
<organism evidence="14 15">
    <name type="scientific">Myripristis murdjan</name>
    <name type="common">pinecone soldierfish</name>
    <dbReference type="NCBI Taxonomy" id="586833"/>
    <lineage>
        <taxon>Eukaryota</taxon>
        <taxon>Metazoa</taxon>
        <taxon>Chordata</taxon>
        <taxon>Craniata</taxon>
        <taxon>Vertebrata</taxon>
        <taxon>Euteleostomi</taxon>
        <taxon>Actinopterygii</taxon>
        <taxon>Neopterygii</taxon>
        <taxon>Teleostei</taxon>
        <taxon>Neoteleostei</taxon>
        <taxon>Acanthomorphata</taxon>
        <taxon>Holocentriformes</taxon>
        <taxon>Holocentridae</taxon>
        <taxon>Myripristis</taxon>
    </lineage>
</organism>
<dbReference type="Proteomes" id="UP000472263">
    <property type="component" value="Chromosome 9"/>
</dbReference>
<dbReference type="GO" id="GO:0000940">
    <property type="term" value="C:outer kinetochore"/>
    <property type="evidence" value="ECO:0007669"/>
    <property type="project" value="InterPro"/>
</dbReference>
<evidence type="ECO:0000256" key="2">
    <source>
        <dbReference type="ARBA" id="ARBA00004629"/>
    </source>
</evidence>
<keyword evidence="10" id="KW-0206">Cytoskeleton</keyword>
<feature type="compositionally biased region" description="Basic and acidic residues" evidence="13">
    <location>
        <begin position="110"/>
        <end position="122"/>
    </location>
</feature>
<dbReference type="Gene3D" id="6.10.250.1400">
    <property type="match status" value="1"/>
</dbReference>
<evidence type="ECO:0000256" key="7">
    <source>
        <dbReference type="ARBA" id="ARBA00022701"/>
    </source>
</evidence>
<keyword evidence="6" id="KW-0132">Cell division</keyword>
<feature type="region of interest" description="Disordered" evidence="13">
    <location>
        <begin position="299"/>
        <end position="335"/>
    </location>
</feature>
<evidence type="ECO:0000256" key="11">
    <source>
        <dbReference type="ARBA" id="ARBA00023306"/>
    </source>
</evidence>
<keyword evidence="5" id="KW-0963">Cytoplasm</keyword>
<comment type="subcellular location">
    <subcellularLocation>
        <location evidence="2">Chromosome</location>
        <location evidence="2">Centromere</location>
        <location evidence="2">Kinetochore</location>
    </subcellularLocation>
    <subcellularLocation>
        <location evidence="1">Cytoplasm</location>
        <location evidence="1">Cytoskeleton</location>
        <location evidence="1">Spindle</location>
    </subcellularLocation>
</comment>
<comment type="similarity">
    <text evidence="3">Belongs to the SKA3 family.</text>
</comment>
<keyword evidence="11" id="KW-0131">Cell cycle</keyword>
<feature type="region of interest" description="Disordered" evidence="13">
    <location>
        <begin position="104"/>
        <end position="170"/>
    </location>
</feature>
<reference evidence="14" key="2">
    <citation type="submission" date="2025-08" db="UniProtKB">
        <authorList>
            <consortium name="Ensembl"/>
        </authorList>
    </citation>
    <scope>IDENTIFICATION</scope>
</reference>
<gene>
    <name evidence="14" type="primary">LOC115364861</name>
</gene>
<evidence type="ECO:0000256" key="6">
    <source>
        <dbReference type="ARBA" id="ARBA00022618"/>
    </source>
</evidence>
<evidence type="ECO:0000313" key="14">
    <source>
        <dbReference type="Ensembl" id="ENSMMDP00005005615.1"/>
    </source>
</evidence>
<name>A0A667WJS7_9TELE</name>
<evidence type="ECO:0000256" key="5">
    <source>
        <dbReference type="ARBA" id="ARBA00022490"/>
    </source>
</evidence>
<keyword evidence="12" id="KW-0137">Centromere</keyword>
<evidence type="ECO:0000256" key="10">
    <source>
        <dbReference type="ARBA" id="ARBA00023212"/>
    </source>
</evidence>
<evidence type="ECO:0000256" key="9">
    <source>
        <dbReference type="ARBA" id="ARBA00022838"/>
    </source>
</evidence>
<dbReference type="PANTHER" id="PTHR48118:SF1">
    <property type="entry name" value="SPINDLE AND KINETOCHORE-ASSOCIATED PROTEIN 3"/>
    <property type="match status" value="1"/>
</dbReference>
<evidence type="ECO:0000256" key="3">
    <source>
        <dbReference type="ARBA" id="ARBA00007716"/>
    </source>
</evidence>
<accession>A0A667WJS7</accession>
<keyword evidence="4" id="KW-0158">Chromosome</keyword>
<dbReference type="RefSeq" id="XP_029915368.1">
    <property type="nucleotide sequence ID" value="XM_030059508.1"/>
</dbReference>
<keyword evidence="15" id="KW-1185">Reference proteome</keyword>
<dbReference type="AlphaFoldDB" id="A0A667WJS7"/>
<dbReference type="FunCoup" id="A0A667WJS7">
    <property type="interactions" value="1698"/>
</dbReference>
<evidence type="ECO:0000313" key="15">
    <source>
        <dbReference type="Proteomes" id="UP000472263"/>
    </source>
</evidence>
<dbReference type="GO" id="GO:0000278">
    <property type="term" value="P:mitotic cell cycle"/>
    <property type="evidence" value="ECO:0007669"/>
    <property type="project" value="TreeGrafter"/>
</dbReference>
<keyword evidence="7" id="KW-0493">Microtubule</keyword>